<evidence type="ECO:0000256" key="1">
    <source>
        <dbReference type="SAM" id="MobiDB-lite"/>
    </source>
</evidence>
<feature type="region of interest" description="Disordered" evidence="1">
    <location>
        <begin position="121"/>
        <end position="192"/>
    </location>
</feature>
<dbReference type="InParanoid" id="J0LA52"/>
<feature type="compositionally biased region" description="Low complexity" evidence="1">
    <location>
        <begin position="133"/>
        <end position="147"/>
    </location>
</feature>
<dbReference type="KEGG" id="adl:AURDEDRAFT_177646"/>
<reference evidence="3" key="1">
    <citation type="journal article" date="2012" name="Science">
        <title>The Paleozoic origin of enzymatic lignin decomposition reconstructed from 31 fungal genomes.</title>
        <authorList>
            <person name="Floudas D."/>
            <person name="Binder M."/>
            <person name="Riley R."/>
            <person name="Barry K."/>
            <person name="Blanchette R.A."/>
            <person name="Henrissat B."/>
            <person name="Martinez A.T."/>
            <person name="Otillar R."/>
            <person name="Spatafora J.W."/>
            <person name="Yadav J.S."/>
            <person name="Aerts A."/>
            <person name="Benoit I."/>
            <person name="Boyd A."/>
            <person name="Carlson A."/>
            <person name="Copeland A."/>
            <person name="Coutinho P.M."/>
            <person name="de Vries R.P."/>
            <person name="Ferreira P."/>
            <person name="Findley K."/>
            <person name="Foster B."/>
            <person name="Gaskell J."/>
            <person name="Glotzer D."/>
            <person name="Gorecki P."/>
            <person name="Heitman J."/>
            <person name="Hesse C."/>
            <person name="Hori C."/>
            <person name="Igarashi K."/>
            <person name="Jurgens J.A."/>
            <person name="Kallen N."/>
            <person name="Kersten P."/>
            <person name="Kohler A."/>
            <person name="Kuees U."/>
            <person name="Kumar T.K.A."/>
            <person name="Kuo A."/>
            <person name="LaButti K."/>
            <person name="Larrondo L.F."/>
            <person name="Lindquist E."/>
            <person name="Ling A."/>
            <person name="Lombard V."/>
            <person name="Lucas S."/>
            <person name="Lundell T."/>
            <person name="Martin R."/>
            <person name="McLaughlin D.J."/>
            <person name="Morgenstern I."/>
            <person name="Morin E."/>
            <person name="Murat C."/>
            <person name="Nagy L.G."/>
            <person name="Nolan M."/>
            <person name="Ohm R.A."/>
            <person name="Patyshakuliyeva A."/>
            <person name="Rokas A."/>
            <person name="Ruiz-Duenas F.J."/>
            <person name="Sabat G."/>
            <person name="Salamov A."/>
            <person name="Samejima M."/>
            <person name="Schmutz J."/>
            <person name="Slot J.C."/>
            <person name="St John F."/>
            <person name="Stenlid J."/>
            <person name="Sun H."/>
            <person name="Sun S."/>
            <person name="Syed K."/>
            <person name="Tsang A."/>
            <person name="Wiebenga A."/>
            <person name="Young D."/>
            <person name="Pisabarro A."/>
            <person name="Eastwood D.C."/>
            <person name="Martin F."/>
            <person name="Cullen D."/>
            <person name="Grigoriev I.V."/>
            <person name="Hibbett D.S."/>
        </authorList>
    </citation>
    <scope>NUCLEOTIDE SEQUENCE [LARGE SCALE GENOMIC DNA]</scope>
    <source>
        <strain evidence="3">TFB10046</strain>
    </source>
</reference>
<organism evidence="2 3">
    <name type="scientific">Auricularia subglabra (strain TFB-10046 / SS5)</name>
    <name type="common">White-rot fungus</name>
    <name type="synonym">Auricularia delicata (strain TFB10046)</name>
    <dbReference type="NCBI Taxonomy" id="717982"/>
    <lineage>
        <taxon>Eukaryota</taxon>
        <taxon>Fungi</taxon>
        <taxon>Dikarya</taxon>
        <taxon>Basidiomycota</taxon>
        <taxon>Agaricomycotina</taxon>
        <taxon>Agaricomycetes</taxon>
        <taxon>Auriculariales</taxon>
        <taxon>Auriculariaceae</taxon>
        <taxon>Auricularia</taxon>
    </lineage>
</organism>
<feature type="compositionally biased region" description="Basic and acidic residues" evidence="1">
    <location>
        <begin position="154"/>
        <end position="164"/>
    </location>
</feature>
<dbReference type="PROSITE" id="PS51257">
    <property type="entry name" value="PROKAR_LIPOPROTEIN"/>
    <property type="match status" value="1"/>
</dbReference>
<feature type="compositionally biased region" description="Polar residues" evidence="1">
    <location>
        <begin position="82"/>
        <end position="91"/>
    </location>
</feature>
<evidence type="ECO:0000313" key="2">
    <source>
        <dbReference type="EMBL" id="EJD33281.1"/>
    </source>
</evidence>
<proteinExistence type="predicted"/>
<protein>
    <submittedName>
        <fullName evidence="2">Uncharacterized protein</fullName>
    </submittedName>
</protein>
<dbReference type="EMBL" id="JH688325">
    <property type="protein sequence ID" value="EJD33281.1"/>
    <property type="molecule type" value="Genomic_DNA"/>
</dbReference>
<dbReference type="AlphaFoldDB" id="J0LA52"/>
<feature type="non-terminal residue" evidence="2">
    <location>
        <position position="192"/>
    </location>
</feature>
<gene>
    <name evidence="2" type="ORF">AURDEDRAFT_177646</name>
</gene>
<sequence length="192" mass="20439">MWVQSIRRVYKSGRGIAAFRHRLSAGCSSFSSSCHHHLHRDLAAAIPTYRGDFVRPSALPAALSIPGNGDNADGALARSHSSDPSPTPQSFPRLSIIAIRRSSPSTPSCSMTSFKGPSILGRSNRLFSSQPESSNTLASSHSASAAAQTGRARRLSDPPEHITDVARSNCSQGRTGGHRQHVRRTPGFGTPS</sequence>
<feature type="region of interest" description="Disordered" evidence="1">
    <location>
        <begin position="64"/>
        <end position="91"/>
    </location>
</feature>
<keyword evidence="3" id="KW-1185">Reference proteome</keyword>
<evidence type="ECO:0000313" key="3">
    <source>
        <dbReference type="Proteomes" id="UP000006514"/>
    </source>
</evidence>
<accession>J0LA52</accession>
<dbReference type="Proteomes" id="UP000006514">
    <property type="component" value="Unassembled WGS sequence"/>
</dbReference>
<name>J0LA52_AURST</name>